<dbReference type="RefSeq" id="WP_016419415.1">
    <property type="nucleotide sequence ID" value="NZ_FNND01000001.1"/>
</dbReference>
<comment type="caution">
    <text evidence="2">The sequence shown here is derived from an EMBL/GenBank/DDBJ whole genome shotgun (WGS) entry which is preliminary data.</text>
</comment>
<dbReference type="Proteomes" id="UP000182771">
    <property type="component" value="Unassembled WGS sequence"/>
</dbReference>
<dbReference type="InterPro" id="IPR025665">
    <property type="entry name" value="Beta-barrel_OMP_2"/>
</dbReference>
<evidence type="ECO:0000259" key="1">
    <source>
        <dbReference type="Pfam" id="PF13568"/>
    </source>
</evidence>
<proteinExistence type="predicted"/>
<sequence>MKKHIFLLLLLLTSTVGIAQITVGIRLNNPLVYASSISPLYNEDGKKFNTYGNWGVFNSGVFARIPLKEKHWVLHTELLYKNEGTHLSGFDVPEKDRGPYYRESLYEEKRHFSLQYIDAPCLLQWEGKRMFRGYLQAGFSLKFLTHASYTNGWFNAPDENVTPHFNRLVLTGQVGGGVLWDIKRVMITADMRISCNLTPITGHKVRGVDFSNSTGFSLTLISVGVGYKLGYKKSN</sequence>
<evidence type="ECO:0000313" key="2">
    <source>
        <dbReference type="EMBL" id="SDW04128.1"/>
    </source>
</evidence>
<dbReference type="GeneID" id="85018029"/>
<dbReference type="EMBL" id="FNND01000001">
    <property type="protein sequence ID" value="SDW04128.1"/>
    <property type="molecule type" value="Genomic_DNA"/>
</dbReference>
<keyword evidence="3" id="KW-1185">Reference proteome</keyword>
<name>A0A1H2QBF3_9FLAO</name>
<dbReference type="OrthoDB" id="947434at2"/>
<reference evidence="2 3" key="1">
    <citation type="submission" date="2016-10" db="EMBL/GenBank/DDBJ databases">
        <authorList>
            <person name="Varghese N."/>
            <person name="Submissions S."/>
        </authorList>
    </citation>
    <scope>NUCLEOTIDE SEQUENCE [LARGE SCALE GENOMIC DNA]</scope>
    <source>
        <strain evidence="2 3">DSM 11449</strain>
    </source>
</reference>
<dbReference type="Pfam" id="PF13568">
    <property type="entry name" value="OMP_b-brl_2"/>
    <property type="match status" value="1"/>
</dbReference>
<protein>
    <submittedName>
        <fullName evidence="2">Outer membrane protein beta-barrel domain-containing protein</fullName>
    </submittedName>
</protein>
<gene>
    <name evidence="2" type="ORF">SAMN05444420_10195</name>
</gene>
<organism evidence="2 3">
    <name type="scientific">Capnocytophaga granulosa</name>
    <dbReference type="NCBI Taxonomy" id="45242"/>
    <lineage>
        <taxon>Bacteria</taxon>
        <taxon>Pseudomonadati</taxon>
        <taxon>Bacteroidota</taxon>
        <taxon>Flavobacteriia</taxon>
        <taxon>Flavobacteriales</taxon>
        <taxon>Flavobacteriaceae</taxon>
        <taxon>Capnocytophaga</taxon>
    </lineage>
</organism>
<feature type="domain" description="Outer membrane protein beta-barrel" evidence="1">
    <location>
        <begin position="22"/>
        <end position="201"/>
    </location>
</feature>
<evidence type="ECO:0000313" key="3">
    <source>
        <dbReference type="Proteomes" id="UP000182771"/>
    </source>
</evidence>
<accession>A0A1H2QBF3</accession>
<dbReference type="AlphaFoldDB" id="A0A1H2QBF3"/>